<feature type="region of interest" description="Disordered" evidence="1">
    <location>
        <begin position="1"/>
        <end position="45"/>
    </location>
</feature>
<gene>
    <name evidence="2" type="ORF">JBS370_LOCUS43378</name>
</gene>
<reference evidence="2" key="1">
    <citation type="submission" date="2021-02" db="EMBL/GenBank/DDBJ databases">
        <authorList>
            <person name="Nowell W R."/>
        </authorList>
    </citation>
    <scope>NUCLEOTIDE SEQUENCE</scope>
</reference>
<dbReference type="Proteomes" id="UP000663836">
    <property type="component" value="Unassembled WGS sequence"/>
</dbReference>
<dbReference type="AlphaFoldDB" id="A0A820P5N8"/>
<evidence type="ECO:0000313" key="3">
    <source>
        <dbReference type="Proteomes" id="UP000663836"/>
    </source>
</evidence>
<feature type="compositionally biased region" description="Low complexity" evidence="1">
    <location>
        <begin position="23"/>
        <end position="41"/>
    </location>
</feature>
<dbReference type="EMBL" id="CAJOBD010066321">
    <property type="protein sequence ID" value="CAF4398615.1"/>
    <property type="molecule type" value="Genomic_DNA"/>
</dbReference>
<feature type="non-terminal residue" evidence="2">
    <location>
        <position position="1"/>
    </location>
</feature>
<comment type="caution">
    <text evidence="2">The sequence shown here is derived from an EMBL/GenBank/DDBJ whole genome shotgun (WGS) entry which is preliminary data.</text>
</comment>
<evidence type="ECO:0000256" key="1">
    <source>
        <dbReference type="SAM" id="MobiDB-lite"/>
    </source>
</evidence>
<accession>A0A820P5N8</accession>
<name>A0A820P5N8_9BILA</name>
<feature type="compositionally biased region" description="Polar residues" evidence="1">
    <location>
        <begin position="1"/>
        <end position="15"/>
    </location>
</feature>
<proteinExistence type="predicted"/>
<evidence type="ECO:0000313" key="2">
    <source>
        <dbReference type="EMBL" id="CAF4398615.1"/>
    </source>
</evidence>
<organism evidence="2 3">
    <name type="scientific">Rotaria sordida</name>
    <dbReference type="NCBI Taxonomy" id="392033"/>
    <lineage>
        <taxon>Eukaryota</taxon>
        <taxon>Metazoa</taxon>
        <taxon>Spiralia</taxon>
        <taxon>Gnathifera</taxon>
        <taxon>Rotifera</taxon>
        <taxon>Eurotatoria</taxon>
        <taxon>Bdelloidea</taxon>
        <taxon>Philodinida</taxon>
        <taxon>Philodinidae</taxon>
        <taxon>Rotaria</taxon>
    </lineage>
</organism>
<protein>
    <submittedName>
        <fullName evidence="2">Uncharacterized protein</fullName>
    </submittedName>
</protein>
<feature type="non-terminal residue" evidence="2">
    <location>
        <position position="82"/>
    </location>
</feature>
<sequence>INQQQPQFENLQYSPPSLLVTYSSTNSGGSNNGNHNRSTTSFSGVTQSSTIDINLNGLFQASLIRRMEQSMQVRAKFGSLGG</sequence>